<dbReference type="SMART" id="SM00130">
    <property type="entry name" value="KR"/>
    <property type="match status" value="2"/>
</dbReference>
<dbReference type="PROSITE" id="PS50070">
    <property type="entry name" value="KRINGLE_2"/>
    <property type="match status" value="2"/>
</dbReference>
<dbReference type="InterPro" id="IPR000001">
    <property type="entry name" value="Kringle"/>
</dbReference>
<dbReference type="Pfam" id="PF00051">
    <property type="entry name" value="Kringle"/>
    <property type="match status" value="1"/>
</dbReference>
<dbReference type="PANTHER" id="PTHR24261">
    <property type="entry name" value="PLASMINOGEN-RELATED"/>
    <property type="match status" value="1"/>
</dbReference>
<feature type="region of interest" description="Disordered" evidence="4">
    <location>
        <begin position="1009"/>
        <end position="1072"/>
    </location>
</feature>
<name>A0A077ZCY6_TRITR</name>
<dbReference type="InterPro" id="IPR058845">
    <property type="entry name" value="Kringle_2"/>
</dbReference>
<dbReference type="OrthoDB" id="5917794at2759"/>
<feature type="compositionally biased region" description="Polar residues" evidence="4">
    <location>
        <begin position="1063"/>
        <end position="1072"/>
    </location>
</feature>
<keyword evidence="2" id="KW-1015">Disulfide bond</keyword>
<evidence type="ECO:0000256" key="4">
    <source>
        <dbReference type="SAM" id="MobiDB-lite"/>
    </source>
</evidence>
<dbReference type="SUPFAM" id="SSF57440">
    <property type="entry name" value="Kringle-like"/>
    <property type="match status" value="2"/>
</dbReference>
<feature type="domain" description="Kringle" evidence="6">
    <location>
        <begin position="829"/>
        <end position="893"/>
    </location>
</feature>
<feature type="compositionally biased region" description="Basic residues" evidence="4">
    <location>
        <begin position="1025"/>
        <end position="1034"/>
    </location>
</feature>
<keyword evidence="1 3" id="KW-0420">Kringle</keyword>
<dbReference type="EMBL" id="HG806198">
    <property type="protein sequence ID" value="CDW57679.1"/>
    <property type="molecule type" value="Genomic_DNA"/>
</dbReference>
<evidence type="ECO:0000256" key="3">
    <source>
        <dbReference type="PROSITE-ProRule" id="PRU00121"/>
    </source>
</evidence>
<comment type="caution">
    <text evidence="3">Lacks conserved residue(s) required for the propagation of feature annotation.</text>
</comment>
<dbReference type="Proteomes" id="UP000030665">
    <property type="component" value="Unassembled WGS sequence"/>
</dbReference>
<evidence type="ECO:0000256" key="2">
    <source>
        <dbReference type="ARBA" id="ARBA00023157"/>
    </source>
</evidence>
<dbReference type="PANTHER" id="PTHR24261:SF7">
    <property type="entry name" value="KRINGLE DOMAIN-CONTAINING PROTEIN"/>
    <property type="match status" value="1"/>
</dbReference>
<keyword evidence="5" id="KW-0472">Membrane</keyword>
<evidence type="ECO:0000259" key="6">
    <source>
        <dbReference type="PROSITE" id="PS50070"/>
    </source>
</evidence>
<dbReference type="Pfam" id="PF25866">
    <property type="entry name" value="Kringle_2"/>
    <property type="match status" value="1"/>
</dbReference>
<dbReference type="InterPro" id="IPR050759">
    <property type="entry name" value="Serine_protease_kringle"/>
</dbReference>
<feature type="compositionally biased region" description="Basic and acidic residues" evidence="4">
    <location>
        <begin position="1009"/>
        <end position="1024"/>
    </location>
</feature>
<dbReference type="InterPro" id="IPR013806">
    <property type="entry name" value="Kringle-like"/>
</dbReference>
<gene>
    <name evidence="7" type="ORF">TTRE_0000597201</name>
</gene>
<protein>
    <submittedName>
        <fullName evidence="7">Kringle domain containing protein</fullName>
    </submittedName>
</protein>
<dbReference type="PROSITE" id="PS00021">
    <property type="entry name" value="KRINGLE_1"/>
    <property type="match status" value="2"/>
</dbReference>
<dbReference type="InterPro" id="IPR038178">
    <property type="entry name" value="Kringle_sf"/>
</dbReference>
<proteinExistence type="predicted"/>
<evidence type="ECO:0000256" key="5">
    <source>
        <dbReference type="SAM" id="Phobius"/>
    </source>
</evidence>
<feature type="domain" description="Kringle" evidence="6">
    <location>
        <begin position="529"/>
        <end position="611"/>
    </location>
</feature>
<keyword evidence="5" id="KW-1133">Transmembrane helix</keyword>
<organism evidence="7 8">
    <name type="scientific">Trichuris trichiura</name>
    <name type="common">Whipworm</name>
    <name type="synonym">Trichocephalus trichiurus</name>
    <dbReference type="NCBI Taxonomy" id="36087"/>
    <lineage>
        <taxon>Eukaryota</taxon>
        <taxon>Metazoa</taxon>
        <taxon>Ecdysozoa</taxon>
        <taxon>Nematoda</taxon>
        <taxon>Enoplea</taxon>
        <taxon>Dorylaimia</taxon>
        <taxon>Trichinellida</taxon>
        <taxon>Trichuridae</taxon>
        <taxon>Trichuris</taxon>
    </lineage>
</organism>
<dbReference type="Gene3D" id="2.40.20.10">
    <property type="entry name" value="Plasminogen Kringle 4"/>
    <property type="match status" value="2"/>
</dbReference>
<evidence type="ECO:0000256" key="1">
    <source>
        <dbReference type="ARBA" id="ARBA00022572"/>
    </source>
</evidence>
<dbReference type="InterPro" id="IPR018056">
    <property type="entry name" value="Kringle_CS"/>
</dbReference>
<keyword evidence="5" id="KW-0812">Transmembrane</keyword>
<reference evidence="7" key="1">
    <citation type="submission" date="2014-01" db="EMBL/GenBank/DDBJ databases">
        <authorList>
            <person name="Aslett M."/>
        </authorList>
    </citation>
    <scope>NUCLEOTIDE SEQUENCE</scope>
</reference>
<evidence type="ECO:0000313" key="7">
    <source>
        <dbReference type="EMBL" id="CDW57679.1"/>
    </source>
</evidence>
<reference evidence="7" key="2">
    <citation type="submission" date="2014-03" db="EMBL/GenBank/DDBJ databases">
        <title>The whipworm genome and dual-species transcriptomics of an intimate host-pathogen interaction.</title>
        <authorList>
            <person name="Foth B.J."/>
            <person name="Tsai I.J."/>
            <person name="Reid A.J."/>
            <person name="Bancroft A.J."/>
            <person name="Nichol S."/>
            <person name="Tracey A."/>
            <person name="Holroyd N."/>
            <person name="Cotton J.A."/>
            <person name="Stanley E.J."/>
            <person name="Zarowiecki M."/>
            <person name="Liu J.Z."/>
            <person name="Huckvale T."/>
            <person name="Cooper P.J."/>
            <person name="Grencis R.K."/>
            <person name="Berriman M."/>
        </authorList>
    </citation>
    <scope>NUCLEOTIDE SEQUENCE [LARGE SCALE GENOMIC DNA]</scope>
</reference>
<feature type="transmembrane region" description="Helical" evidence="5">
    <location>
        <begin position="972"/>
        <end position="994"/>
    </location>
</feature>
<sequence>MKCSQVSKSYTNLQTLYTGTSDHTQLSLHVGQSTLDEDAPTSISKPTVDSNNAPDTHFAIMDIKNLTVPKALLPYPYIGTRKRRMGDSCVNPGRKYYKGKSNYTGENYDMYLWRNQTSADTKDTSTNENLDLTFRQALEPLRCPESKKAIAAPEDSLAETCIPYVFGTYVGFYTNPTNAGCPWSGSDYVARCNDDLCAIVNGKFGATCKTTEGISRLPCPNICEHNHWKCDPNKLFLKSHYKSYRHFLITDPYEPEMKIRNFQNAPTETNTPEKSNVQRIILKGGIRKQSIALSQCSEEEYRNQTPAYDVGCISEDAMRIFIYHKRGETLVTYKKTTAYGRECKGNDTTPAVCMFNATGKEIPSCHTEGPNIQPCFPVCRKHDPQLNHIRHLGYRTRKELETIESKASQQGVPPFILFPSRRKEEGYEVFCGTKMQYAHLFKQLPGNVECFNEYPIGFEKLNTTQLYHDLLNLEGFTYVDTEESCTHGTANKLSAIAKENRRHKVIKILTETVDREYPGCRPKHNSMASYSGTTARTIHGYKCERWQDVKMHNFRDHHFPDGSVRHANNYCRNPDKSPCGPWCYYKIGNKLKREPCFNTCVEMQNETYVACRPGPVLQWSDNNMFRIEPSSKTRTGRPCVAKPSVQYAHNYRSYRKAPICLEDESHSYIGPMCYINATTREPCYYACEHRNLLCIDRDHMLNIEYNGPKNTSVHGLPCLQWTYVMSFLKEGQFNYQWKWIFEDTRASALPHLFSKPIQHNQCLNILTLLKDQASYYKFPGMDPVILKGPICFVNEQDFIVPQPCFLTCEDMSIEENNCIERATIQTTVYTGFRNTTKTRTGCLRWDERYSRSNLPWEITGPLHNYCRNYGDSELGPWCYVFDKGVERKACFDVCPENKTLVRHKEADHNWQYGACIEHSDCCQDVETIIEAPTEEKYSEILSQLDKIWPDPSKEIREIMLRQDEDEEKENKLIMYFGIYAVSHLFVCICWIWWINRGPDPEKERENLEVEEEKERLKEVAESLAKKTKTPRRRPSGSFSDSGKSKSREWFSGFRRSRTPALGPSQSVGQRNF</sequence>
<dbReference type="AlphaFoldDB" id="A0A077ZCY6"/>
<accession>A0A077ZCY6</accession>
<evidence type="ECO:0000313" key="8">
    <source>
        <dbReference type="Proteomes" id="UP000030665"/>
    </source>
</evidence>
<keyword evidence="8" id="KW-1185">Reference proteome</keyword>
<dbReference type="STRING" id="36087.A0A077ZCY6"/>